<name>Q2IEJ0_ANADE</name>
<dbReference type="AlphaFoldDB" id="Q2IEJ0"/>
<proteinExistence type="predicted"/>
<gene>
    <name evidence="1" type="ordered locus">Adeh_3232</name>
</gene>
<evidence type="ECO:0000313" key="1">
    <source>
        <dbReference type="EMBL" id="ABC83000.1"/>
    </source>
</evidence>
<evidence type="ECO:0000313" key="2">
    <source>
        <dbReference type="Proteomes" id="UP000001935"/>
    </source>
</evidence>
<accession>Q2IEJ0</accession>
<dbReference type="NCBIfam" id="NF033450">
    <property type="entry name" value="BREX_PglZ_1_B"/>
    <property type="match status" value="1"/>
</dbReference>
<protein>
    <submittedName>
        <fullName evidence="1">Uncharacterized protein</fullName>
    </submittedName>
</protein>
<organism evidence="1 2">
    <name type="scientific">Anaeromyxobacter dehalogenans (strain 2CP-C)</name>
    <dbReference type="NCBI Taxonomy" id="290397"/>
    <lineage>
        <taxon>Bacteria</taxon>
        <taxon>Pseudomonadati</taxon>
        <taxon>Myxococcota</taxon>
        <taxon>Myxococcia</taxon>
        <taxon>Myxococcales</taxon>
        <taxon>Cystobacterineae</taxon>
        <taxon>Anaeromyxobacteraceae</taxon>
        <taxon>Anaeromyxobacter</taxon>
    </lineage>
</organism>
<dbReference type="STRING" id="290397.Adeh_3232"/>
<dbReference type="KEGG" id="ade:Adeh_3232"/>
<dbReference type="Proteomes" id="UP000001935">
    <property type="component" value="Chromosome"/>
</dbReference>
<dbReference type="eggNOG" id="ENOG502Z8Y8">
    <property type="taxonomic scope" value="Bacteria"/>
</dbReference>
<reference evidence="1 2" key="1">
    <citation type="submission" date="2006-01" db="EMBL/GenBank/DDBJ databases">
        <title>Complete sequence of Anaeromyxobacter dehalogenans 2CP-C.</title>
        <authorList>
            <consortium name="US DOE Joint Genome Institute"/>
            <person name="Copeland A."/>
            <person name="Lucas S."/>
            <person name="Lapidus A."/>
            <person name="Barry K."/>
            <person name="Detter J.C."/>
            <person name="Glavina T."/>
            <person name="Hammon N."/>
            <person name="Israni S."/>
            <person name="Pitluck S."/>
            <person name="Brettin T."/>
            <person name="Bruce D."/>
            <person name="Han C."/>
            <person name="Tapia R."/>
            <person name="Gilna P."/>
            <person name="Kiss H."/>
            <person name="Schmutz J."/>
            <person name="Larimer F."/>
            <person name="Land M."/>
            <person name="Kyrpides N."/>
            <person name="Anderson I."/>
            <person name="Sanford R.A."/>
            <person name="Ritalahti K.M."/>
            <person name="Thomas H.S."/>
            <person name="Kirby J.R."/>
            <person name="Zhulin I.B."/>
            <person name="Loeffler F.E."/>
            <person name="Richardson P."/>
        </authorList>
    </citation>
    <scope>NUCLEOTIDE SEQUENCE [LARGE SCALE GENOMIC DNA]</scope>
    <source>
        <strain evidence="1 2">2CP-C</strain>
    </source>
</reference>
<dbReference type="EMBL" id="CP000251">
    <property type="protein sequence ID" value="ABC83000.1"/>
    <property type="molecule type" value="Genomic_DNA"/>
</dbReference>
<dbReference type="HOGENOM" id="CLU_355596_0_0_7"/>
<sequence>MNAPPSRRRAGAPARARNLVDALEQSFLHALRQAEGEAAPAALIWADTERQWAGLMARLQTALPHLFVLGAYDAARRTGPAIWLRCVVDRVLEDVALEPGVVPILYLPGIARQSLRAGDECPRELRPLVELQYRGRVWHQKNGRDWTVEAFLVSEDGLQLDVAQDAKTRDAALRSLPLLAETPLDGLRGHRLEADDFDRLAVSDPTRDLLRWMGAGDALLKAEGQGRWKAFCGVCTSDFKFDPDKKSPADAANALVEGNGKWVNVWQRFKEAPKLYPEVAKLLRDTATPLLHRGSERDAGGNAKAEQELRAGLAALANKPHAAALADVAALEAAHGKRREWVWAELGESPLAGALAPLAKLARAAATTVGGATVDAAINAYVNEGWRCDRAALEALATVKQPADVALIQSVVRALYLPWLDASARHFQSLIEGAGNVLRAKVSGSQYEKDACLMFADGLRYDVAGMLAERLEAKSYRTRLNHRLAPLPTVTSTAKPFATLSHDRLEGGEDVIDFNPRFKDSPQAANAQRLREDMASRGTDLLGDEIRPAKQGTTGGWVETGKLDELGHKLGARLAAQIESELDTLVDQVTGLVEAGWTRIRIVTDHGWLLVPGGLPTVALPKHLTVTKWSRAATVKGDATPGVPVYPWYWNPHVRIASPPGVASFAANTEYSHGGISPQECIVPELVVERGGGGATASITAVSWRGMRCRVSVATNDPEVRVDLRLNWKQANTSIVASDKEVGPAGEASLAVADDAHEGAAATVVVVDGAGSVLDRKTTTVGEAS</sequence>
<dbReference type="RefSeq" id="WP_011422282.1">
    <property type="nucleotide sequence ID" value="NC_007760.1"/>
</dbReference>